<dbReference type="SUPFAM" id="SSF52540">
    <property type="entry name" value="P-loop containing nucleoside triphosphate hydrolases"/>
    <property type="match status" value="1"/>
</dbReference>
<keyword evidence="2" id="KW-1185">Reference proteome</keyword>
<name>A0ABM8W701_GIGMA</name>
<proteinExistence type="predicted"/>
<gene>
    <name evidence="1" type="ORF">GMARGA_LOCUS4127</name>
</gene>
<accession>A0ABM8W701</accession>
<evidence type="ECO:0000313" key="2">
    <source>
        <dbReference type="Proteomes" id="UP000789901"/>
    </source>
</evidence>
<evidence type="ECO:0000313" key="1">
    <source>
        <dbReference type="EMBL" id="CAG8541952.1"/>
    </source>
</evidence>
<organism evidence="1 2">
    <name type="scientific">Gigaspora margarita</name>
    <dbReference type="NCBI Taxonomy" id="4874"/>
    <lineage>
        <taxon>Eukaryota</taxon>
        <taxon>Fungi</taxon>
        <taxon>Fungi incertae sedis</taxon>
        <taxon>Mucoromycota</taxon>
        <taxon>Glomeromycotina</taxon>
        <taxon>Glomeromycetes</taxon>
        <taxon>Diversisporales</taxon>
        <taxon>Gigasporaceae</taxon>
        <taxon>Gigaspora</taxon>
    </lineage>
</organism>
<dbReference type="Proteomes" id="UP000789901">
    <property type="component" value="Unassembled WGS sequence"/>
</dbReference>
<protein>
    <submittedName>
        <fullName evidence="1">18465_t:CDS:1</fullName>
    </submittedName>
</protein>
<feature type="non-terminal residue" evidence="1">
    <location>
        <position position="1"/>
    </location>
</feature>
<dbReference type="InterPro" id="IPR027417">
    <property type="entry name" value="P-loop_NTPase"/>
</dbReference>
<reference evidence="1 2" key="1">
    <citation type="submission" date="2021-06" db="EMBL/GenBank/DDBJ databases">
        <authorList>
            <person name="Kallberg Y."/>
            <person name="Tangrot J."/>
            <person name="Rosling A."/>
        </authorList>
    </citation>
    <scope>NUCLEOTIDE SEQUENCE [LARGE SCALE GENOMIC DNA]</scope>
    <source>
        <strain evidence="1 2">120-4 pot B 10/14</strain>
    </source>
</reference>
<comment type="caution">
    <text evidence="1">The sequence shown here is derived from an EMBL/GenBank/DDBJ whole genome shotgun (WGS) entry which is preliminary data.</text>
</comment>
<sequence>KPSCGLMEAKEIAHSRGGLELEIYYPQYGIAIEVREVGRDQIKKELCEENYIALGSPIYSSIPIDLAKVNKIDGHDISLEILNFEHFKKLIWPNNNKANELRLWKFETPLRQDNKALKELNENFHKVTELGNELNPGTKFLTEFPAGYEFPDNYIHIIALPPSPATTDQGLTDVSHYIAKFGYLPRQGGLGGTLLPSGPREKSTNEGVVINDPSISLRFDIVGPLIRDLKEKRVILVRAPPFSGKTSTAQILEHALVSAPEFSKYRIIRISLIWKAFVAVANCFESFGTLWKRLFDLEWAEWLMQCNKVKTILIIDEAQLIYGKGKKVDSNNEESADQFWMVVKNLLQEVMNLNIIMFAAYGYRSSNHTELTTPVTLPESNCKSLKDISFFPDELKKYVEKFCSNYIRNIDEETILKFYKYIKKLTEGHAGLVRFILMSTEEATKKRFDISHLTWEHIFKHLNSDDFNSSIYLYCRAVPRTSELSVLQRKICENIYLNGEVHYVDSDDMVYLVRSGILVFKDDNNLIFAAPLLKRSFFQQNYGVQSSDDTPTPTDLHHFIVKIFTAMCNELSGKILRDILGLGSNGKILEQTWQKEFYRIGTQLDWAIELLRDGEDMAEHAERFNFLTGEYKEIVKYAKSISVIDIRSEVKEVRKLREDFIYVSCTENFEAFKIESLGKETVTIRFHN</sequence>
<dbReference type="EMBL" id="CAJVQB010001589">
    <property type="protein sequence ID" value="CAG8541952.1"/>
    <property type="molecule type" value="Genomic_DNA"/>
</dbReference>